<sequence length="347" mass="37367">MTGNYLLLSGSVLVLLLLPFIPAIAEWLRPTDFAPLPMRRDQPNSLTFFANSFRTRLFEQHGVDLAALKVAPESYEIRTSKALSVGQDVRTLPADRRRALSRALGQANHIVLFRDNAWIAPGSRVRADLYVLNDIEVGEGANLRACLAERNVVVGKNAVVQRWVHGARVRLLGNTRVDGRVTAEYTVMFLPPARFERAGARSVLFGNVAATPAPVELPPPISSRQVLDGDVEIGFDSTLHGDYVVRGDCCVVANVSLTGSIKSHGNLRIGAGSRIGGSLTSRKNLDIGGGSAVLGPLISFEDIVIGPNCRIGRPDAPTTLVCNRLMVSPGSIVHGVITAHEYARVLA</sequence>
<dbReference type="KEGG" id="cuh:BJN34_33500"/>
<dbReference type="EMBL" id="CP017758">
    <property type="protein sequence ID" value="AQV98798.1"/>
    <property type="molecule type" value="Genomic_DNA"/>
</dbReference>
<organism evidence="1 2">
    <name type="scientific">Cupriavidus necator</name>
    <name type="common">Alcaligenes eutrophus</name>
    <name type="synonym">Ralstonia eutropha</name>
    <dbReference type="NCBI Taxonomy" id="106590"/>
    <lineage>
        <taxon>Bacteria</taxon>
        <taxon>Pseudomonadati</taxon>
        <taxon>Pseudomonadota</taxon>
        <taxon>Betaproteobacteria</taxon>
        <taxon>Burkholderiales</taxon>
        <taxon>Burkholderiaceae</taxon>
        <taxon>Cupriavidus</taxon>
    </lineage>
</organism>
<gene>
    <name evidence="1" type="ORF">BJN34_33500</name>
</gene>
<dbReference type="OrthoDB" id="8927673at2"/>
<evidence type="ECO:0008006" key="3">
    <source>
        <dbReference type="Google" id="ProtNLM"/>
    </source>
</evidence>
<accession>A0A1U9V1F2</accession>
<dbReference type="InterPro" id="IPR011004">
    <property type="entry name" value="Trimer_LpxA-like_sf"/>
</dbReference>
<name>A0A1U9V1F2_CUPNE</name>
<dbReference type="Gene3D" id="2.160.10.10">
    <property type="entry name" value="Hexapeptide repeat proteins"/>
    <property type="match status" value="1"/>
</dbReference>
<proteinExistence type="predicted"/>
<reference evidence="2" key="1">
    <citation type="submission" date="2017-02" db="EMBL/GenBank/DDBJ databases">
        <title>Complete genome sequence of Cupriavidus necator strain NH9, a 3-chlorobenzoate degrader.</title>
        <authorList>
            <person name="Moriuchi R."/>
            <person name="Dohra H."/>
            <person name="Ogawa N."/>
        </authorList>
    </citation>
    <scope>NUCLEOTIDE SEQUENCE [LARGE SCALE GENOMIC DNA]</scope>
    <source>
        <strain evidence="2">NH9</strain>
    </source>
</reference>
<evidence type="ECO:0000313" key="2">
    <source>
        <dbReference type="Proteomes" id="UP000189627"/>
    </source>
</evidence>
<evidence type="ECO:0000313" key="1">
    <source>
        <dbReference type="EMBL" id="AQV98798.1"/>
    </source>
</evidence>
<protein>
    <recommendedName>
        <fullName evidence="3">Polymer-forming cytoskeletal protein</fullName>
    </recommendedName>
</protein>
<dbReference type="Proteomes" id="UP000189627">
    <property type="component" value="Chromosome 2"/>
</dbReference>
<dbReference type="SUPFAM" id="SSF51161">
    <property type="entry name" value="Trimeric LpxA-like enzymes"/>
    <property type="match status" value="1"/>
</dbReference>
<dbReference type="AlphaFoldDB" id="A0A1U9V1F2"/>
<dbReference type="RefSeq" id="WP_078201027.1">
    <property type="nucleotide sequence ID" value="NZ_CP017758.1"/>
</dbReference>